<reference evidence="1 2" key="1">
    <citation type="submission" date="2020-02" db="EMBL/GenBank/DDBJ databases">
        <authorList>
            <person name="Ferguson B K."/>
        </authorList>
    </citation>
    <scope>NUCLEOTIDE SEQUENCE [LARGE SCALE GENOMIC DNA]</scope>
</reference>
<dbReference type="EMBL" id="CADCXU010028254">
    <property type="protein sequence ID" value="CAB0014975.1"/>
    <property type="molecule type" value="Genomic_DNA"/>
</dbReference>
<feature type="non-terminal residue" evidence="1">
    <location>
        <position position="81"/>
    </location>
</feature>
<evidence type="ECO:0000313" key="1">
    <source>
        <dbReference type="EMBL" id="CAB0014975.1"/>
    </source>
</evidence>
<sequence length="81" mass="9236">MRVKLNYSTAKSSHPELSPTGIIDLVQDLTDPEEIMDILQNVCDPSSTFQLKRLVQFNSIHFNPKSEKDIEFLAPLVHLQL</sequence>
<proteinExistence type="predicted"/>
<accession>A0A6H5HFL6</accession>
<protein>
    <submittedName>
        <fullName evidence="1">Uncharacterized protein</fullName>
    </submittedName>
</protein>
<gene>
    <name evidence="1" type="ORF">NTEN_LOCUS19375</name>
</gene>
<keyword evidence="2" id="KW-1185">Reference proteome</keyword>
<dbReference type="Proteomes" id="UP000479000">
    <property type="component" value="Unassembled WGS sequence"/>
</dbReference>
<evidence type="ECO:0000313" key="2">
    <source>
        <dbReference type="Proteomes" id="UP000479000"/>
    </source>
</evidence>
<dbReference type="AlphaFoldDB" id="A0A6H5HFL6"/>
<name>A0A6H5HFL6_9HEMI</name>
<organism evidence="1 2">
    <name type="scientific">Nesidiocoris tenuis</name>
    <dbReference type="NCBI Taxonomy" id="355587"/>
    <lineage>
        <taxon>Eukaryota</taxon>
        <taxon>Metazoa</taxon>
        <taxon>Ecdysozoa</taxon>
        <taxon>Arthropoda</taxon>
        <taxon>Hexapoda</taxon>
        <taxon>Insecta</taxon>
        <taxon>Pterygota</taxon>
        <taxon>Neoptera</taxon>
        <taxon>Paraneoptera</taxon>
        <taxon>Hemiptera</taxon>
        <taxon>Heteroptera</taxon>
        <taxon>Panheteroptera</taxon>
        <taxon>Cimicomorpha</taxon>
        <taxon>Miridae</taxon>
        <taxon>Dicyphina</taxon>
        <taxon>Nesidiocoris</taxon>
    </lineage>
</organism>